<dbReference type="InterPro" id="IPR036513">
    <property type="entry name" value="STAS_dom_sf"/>
</dbReference>
<dbReference type="InterPro" id="IPR003658">
    <property type="entry name" value="Anti-sigma_ant"/>
</dbReference>
<dbReference type="AlphaFoldDB" id="A0A1W2GEE6"/>
<sequence>MIKIDNHINDDPSYYQLSIGGEVDASSSIHLEEGLKDAMAASKKIIVDLAELEYISSAGLGVFMSIIQDLENEGIQFVIYGMAPKVNEVFEILGLNQLITIKKNKEEALEAIK</sequence>
<protein>
    <recommendedName>
        <fullName evidence="2">Anti-sigma factor antagonist</fullName>
    </recommendedName>
</protein>
<dbReference type="GO" id="GO:0043856">
    <property type="term" value="F:anti-sigma factor antagonist activity"/>
    <property type="evidence" value="ECO:0007669"/>
    <property type="project" value="InterPro"/>
</dbReference>
<evidence type="ECO:0000259" key="3">
    <source>
        <dbReference type="PROSITE" id="PS50801"/>
    </source>
</evidence>
<dbReference type="Proteomes" id="UP000192472">
    <property type="component" value="Unassembled WGS sequence"/>
</dbReference>
<dbReference type="PANTHER" id="PTHR33495">
    <property type="entry name" value="ANTI-SIGMA FACTOR ANTAGONIST TM_1081-RELATED-RELATED"/>
    <property type="match status" value="1"/>
</dbReference>
<comment type="similarity">
    <text evidence="1 2">Belongs to the anti-sigma-factor antagonist family.</text>
</comment>
<proteinExistence type="inferred from homology"/>
<dbReference type="CDD" id="cd07043">
    <property type="entry name" value="STAS_anti-anti-sigma_factors"/>
    <property type="match status" value="1"/>
</dbReference>
<dbReference type="EMBL" id="FWYF01000002">
    <property type="protein sequence ID" value="SMD35025.1"/>
    <property type="molecule type" value="Genomic_DNA"/>
</dbReference>
<evidence type="ECO:0000256" key="1">
    <source>
        <dbReference type="ARBA" id="ARBA00009013"/>
    </source>
</evidence>
<evidence type="ECO:0000313" key="4">
    <source>
        <dbReference type="EMBL" id="SMD35025.1"/>
    </source>
</evidence>
<dbReference type="NCBIfam" id="TIGR00377">
    <property type="entry name" value="ant_ant_sig"/>
    <property type="match status" value="1"/>
</dbReference>
<dbReference type="InterPro" id="IPR002645">
    <property type="entry name" value="STAS_dom"/>
</dbReference>
<dbReference type="OrthoDB" id="9795051at2"/>
<name>A0A1W2GEE6_REIFA</name>
<dbReference type="STRING" id="692418.SAMN04488029_2298"/>
<feature type="domain" description="STAS" evidence="3">
    <location>
        <begin position="4"/>
        <end position="112"/>
    </location>
</feature>
<organism evidence="4 5">
    <name type="scientific">Reichenbachiella faecimaris</name>
    <dbReference type="NCBI Taxonomy" id="692418"/>
    <lineage>
        <taxon>Bacteria</taxon>
        <taxon>Pseudomonadati</taxon>
        <taxon>Bacteroidota</taxon>
        <taxon>Cytophagia</taxon>
        <taxon>Cytophagales</taxon>
        <taxon>Reichenbachiellaceae</taxon>
        <taxon>Reichenbachiella</taxon>
    </lineage>
</organism>
<keyword evidence="5" id="KW-1185">Reference proteome</keyword>
<evidence type="ECO:0000256" key="2">
    <source>
        <dbReference type="RuleBase" id="RU003749"/>
    </source>
</evidence>
<dbReference type="Gene3D" id="3.30.750.24">
    <property type="entry name" value="STAS domain"/>
    <property type="match status" value="1"/>
</dbReference>
<accession>A0A1W2GEE6</accession>
<reference evidence="4 5" key="1">
    <citation type="submission" date="2017-04" db="EMBL/GenBank/DDBJ databases">
        <authorList>
            <person name="Afonso C.L."/>
            <person name="Miller P.J."/>
            <person name="Scott M.A."/>
            <person name="Spackman E."/>
            <person name="Goraichik I."/>
            <person name="Dimitrov K.M."/>
            <person name="Suarez D.L."/>
            <person name="Swayne D.E."/>
        </authorList>
    </citation>
    <scope>NUCLEOTIDE SEQUENCE [LARGE SCALE GENOMIC DNA]</scope>
    <source>
        <strain evidence="4 5">DSM 26133</strain>
    </source>
</reference>
<gene>
    <name evidence="4" type="ORF">SAMN04488029_2298</name>
</gene>
<dbReference type="RefSeq" id="WP_084372954.1">
    <property type="nucleotide sequence ID" value="NZ_FWYF01000002.1"/>
</dbReference>
<evidence type="ECO:0000313" key="5">
    <source>
        <dbReference type="Proteomes" id="UP000192472"/>
    </source>
</evidence>
<dbReference type="PROSITE" id="PS50801">
    <property type="entry name" value="STAS"/>
    <property type="match status" value="1"/>
</dbReference>
<dbReference type="Pfam" id="PF01740">
    <property type="entry name" value="STAS"/>
    <property type="match status" value="1"/>
</dbReference>
<dbReference type="SUPFAM" id="SSF52091">
    <property type="entry name" value="SpoIIaa-like"/>
    <property type="match status" value="1"/>
</dbReference>